<dbReference type="InterPro" id="IPR012340">
    <property type="entry name" value="NA-bd_OB-fold"/>
</dbReference>
<organism evidence="4">
    <name type="scientific">hydrothermal vent metagenome</name>
    <dbReference type="NCBI Taxonomy" id="652676"/>
    <lineage>
        <taxon>unclassified sequences</taxon>
        <taxon>metagenomes</taxon>
        <taxon>ecological metagenomes</taxon>
    </lineage>
</organism>
<dbReference type="Gene3D" id="2.40.50.140">
    <property type="entry name" value="Nucleic acid-binding proteins"/>
    <property type="match status" value="2"/>
</dbReference>
<proteinExistence type="inferred from homology"/>
<dbReference type="Gene3D" id="2.30.30.30">
    <property type="match status" value="1"/>
</dbReference>
<dbReference type="InterPro" id="IPR011897">
    <property type="entry name" value="Transl_elong_p-like_YeiP"/>
</dbReference>
<dbReference type="SUPFAM" id="SSF50104">
    <property type="entry name" value="Translation proteins SH3-like domain"/>
    <property type="match status" value="1"/>
</dbReference>
<evidence type="ECO:0000313" key="4">
    <source>
        <dbReference type="EMBL" id="VAW95126.1"/>
    </source>
</evidence>
<name>A0A3B1AQY7_9ZZZZ</name>
<dbReference type="Pfam" id="PF01132">
    <property type="entry name" value="EFP"/>
    <property type="match status" value="1"/>
</dbReference>
<dbReference type="FunFam" id="2.40.50.140:FF:000009">
    <property type="entry name" value="Elongation factor P"/>
    <property type="match status" value="1"/>
</dbReference>
<dbReference type="FunFam" id="2.40.50.140:FF:000004">
    <property type="entry name" value="Elongation factor P"/>
    <property type="match status" value="1"/>
</dbReference>
<dbReference type="InterPro" id="IPR008991">
    <property type="entry name" value="Translation_prot_SH3-like_sf"/>
</dbReference>
<dbReference type="CDD" id="cd05794">
    <property type="entry name" value="S1_EF-P_repeat_2"/>
    <property type="match status" value="1"/>
</dbReference>
<accession>A0A3B1AQY7</accession>
<dbReference type="EMBL" id="UOFU01000065">
    <property type="protein sequence ID" value="VAW95126.1"/>
    <property type="molecule type" value="Genomic_DNA"/>
</dbReference>
<dbReference type="GO" id="GO:0005829">
    <property type="term" value="C:cytosol"/>
    <property type="evidence" value="ECO:0007669"/>
    <property type="project" value="UniProtKB-ARBA"/>
</dbReference>
<dbReference type="CDD" id="cd04470">
    <property type="entry name" value="S1_EF-P_repeat_1"/>
    <property type="match status" value="1"/>
</dbReference>
<dbReference type="InterPro" id="IPR013185">
    <property type="entry name" value="Transl_elong_KOW-like"/>
</dbReference>
<dbReference type="InterPro" id="IPR014722">
    <property type="entry name" value="Rib_uL2_dom2"/>
</dbReference>
<dbReference type="SUPFAM" id="SSF50249">
    <property type="entry name" value="Nucleic acid-binding proteins"/>
    <property type="match status" value="2"/>
</dbReference>
<sequence length="188" mass="20534">MPKAGDLKRGMIVEINGEPHVVKNVDVKSPSSRGANTLYKVRFNNVQTKQKLEQTYKGEGMVKDMDFSRRAVQYLYQDGDMYTFMDVEDYSQYTLSADDLDDQLGYLVDGLEGLSALLVDGNVIGIELPQSVNLAVVETAPAMKGATATGRTKPATLASGIEVQVPEYIAVDDVLKINTGTGKFMSRA</sequence>
<gene>
    <name evidence="4" type="ORF">MNBD_GAMMA20-164</name>
</gene>
<dbReference type="NCBIfam" id="NF003392">
    <property type="entry name" value="PRK04542.1"/>
    <property type="match status" value="1"/>
</dbReference>
<comment type="similarity">
    <text evidence="1">Belongs to the elongation factor P family.</text>
</comment>
<dbReference type="NCBIfam" id="NF001810">
    <property type="entry name" value="PRK00529.1"/>
    <property type="match status" value="1"/>
</dbReference>
<dbReference type="SMART" id="SM01185">
    <property type="entry name" value="EFP"/>
    <property type="match status" value="1"/>
</dbReference>
<reference evidence="4" key="1">
    <citation type="submission" date="2018-06" db="EMBL/GenBank/DDBJ databases">
        <authorList>
            <person name="Zhirakovskaya E."/>
        </authorList>
    </citation>
    <scope>NUCLEOTIDE SEQUENCE</scope>
</reference>
<dbReference type="PANTHER" id="PTHR30053">
    <property type="entry name" value="ELONGATION FACTOR P"/>
    <property type="match status" value="1"/>
</dbReference>
<dbReference type="PANTHER" id="PTHR30053:SF14">
    <property type="entry name" value="TRANSLATION ELONGATION FACTOR KOW-LIKE DOMAIN-CONTAINING PROTEIN"/>
    <property type="match status" value="1"/>
</dbReference>
<keyword evidence="4" id="KW-0648">Protein biosynthesis</keyword>
<dbReference type="GO" id="GO:0043043">
    <property type="term" value="P:peptide biosynthetic process"/>
    <property type="evidence" value="ECO:0007669"/>
    <property type="project" value="InterPro"/>
</dbReference>
<dbReference type="InterPro" id="IPR020599">
    <property type="entry name" value="Transl_elong_fac_P/YeiP"/>
</dbReference>
<dbReference type="AlphaFoldDB" id="A0A3B1AQY7"/>
<feature type="domain" description="Translation elongation factor P/YeiP central" evidence="3">
    <location>
        <begin position="69"/>
        <end position="124"/>
    </location>
</feature>
<dbReference type="GO" id="GO:0003746">
    <property type="term" value="F:translation elongation factor activity"/>
    <property type="evidence" value="ECO:0007669"/>
    <property type="project" value="UniProtKB-KW"/>
</dbReference>
<dbReference type="SMART" id="SM00841">
    <property type="entry name" value="Elong-fact-P_C"/>
    <property type="match status" value="1"/>
</dbReference>
<dbReference type="HAMAP" id="MF_00646">
    <property type="entry name" value="EFP"/>
    <property type="match status" value="1"/>
</dbReference>
<evidence type="ECO:0000259" key="2">
    <source>
        <dbReference type="SMART" id="SM00841"/>
    </source>
</evidence>
<dbReference type="PROSITE" id="PS01275">
    <property type="entry name" value="EFP"/>
    <property type="match status" value="1"/>
</dbReference>
<feature type="domain" description="Elongation factor P C-terminal" evidence="2">
    <location>
        <begin position="132"/>
        <end position="187"/>
    </location>
</feature>
<dbReference type="InterPro" id="IPR001059">
    <property type="entry name" value="Transl_elong_P/YeiP_cen"/>
</dbReference>
<evidence type="ECO:0000256" key="1">
    <source>
        <dbReference type="ARBA" id="ARBA00009479"/>
    </source>
</evidence>
<dbReference type="InterPro" id="IPR015365">
    <property type="entry name" value="Elong-fact-P_C"/>
</dbReference>
<keyword evidence="4" id="KW-0251">Elongation factor</keyword>
<dbReference type="Pfam" id="PF08207">
    <property type="entry name" value="EFP_N"/>
    <property type="match status" value="1"/>
</dbReference>
<dbReference type="PIRSF" id="PIRSF005901">
    <property type="entry name" value="EF-P"/>
    <property type="match status" value="1"/>
</dbReference>
<dbReference type="InterPro" id="IPR013852">
    <property type="entry name" value="Transl_elong_P/YeiP_CS"/>
</dbReference>
<evidence type="ECO:0000259" key="3">
    <source>
        <dbReference type="SMART" id="SM01185"/>
    </source>
</evidence>
<dbReference type="Pfam" id="PF09285">
    <property type="entry name" value="Elong-fact-P_C"/>
    <property type="match status" value="1"/>
</dbReference>
<protein>
    <submittedName>
        <fullName evidence="4">Elongation factor P-like protein</fullName>
    </submittedName>
</protein>